<gene>
    <name evidence="2" type="ORF">CJ216_03375</name>
</gene>
<dbReference type="AlphaFoldDB" id="A0A2N6RZR2"/>
<evidence type="ECO:0000313" key="3">
    <source>
        <dbReference type="Proteomes" id="UP000235771"/>
    </source>
</evidence>
<name>A0A2N6RZR2_9BIFI</name>
<keyword evidence="3" id="KW-1185">Reference proteome</keyword>
<feature type="compositionally biased region" description="Low complexity" evidence="1">
    <location>
        <begin position="52"/>
        <end position="62"/>
    </location>
</feature>
<reference evidence="2 3" key="1">
    <citation type="submission" date="2017-09" db="EMBL/GenBank/DDBJ databases">
        <title>Bacterial strain isolated from the female urinary microbiota.</title>
        <authorList>
            <person name="Thomas-White K."/>
            <person name="Kumar N."/>
            <person name="Forster S."/>
            <person name="Putonti C."/>
            <person name="Lawley T."/>
            <person name="Wolfe A.J."/>
        </authorList>
    </citation>
    <scope>NUCLEOTIDE SEQUENCE [LARGE SCALE GENOMIC DNA]</scope>
    <source>
        <strain evidence="2 3">UMB1686</strain>
    </source>
</reference>
<feature type="region of interest" description="Disordered" evidence="1">
    <location>
        <begin position="1"/>
        <end position="24"/>
    </location>
</feature>
<organism evidence="2 3">
    <name type="scientific">Gardnerella greenwoodii</name>
    <dbReference type="NCBI Taxonomy" id="2914925"/>
    <lineage>
        <taxon>Bacteria</taxon>
        <taxon>Bacillati</taxon>
        <taxon>Actinomycetota</taxon>
        <taxon>Actinomycetes</taxon>
        <taxon>Bifidobacteriales</taxon>
        <taxon>Bifidobacteriaceae</taxon>
        <taxon>Gardnerella</taxon>
    </lineage>
</organism>
<protein>
    <submittedName>
        <fullName evidence="2">Uncharacterized protein</fullName>
    </submittedName>
</protein>
<dbReference type="EMBL" id="PNGV01000001">
    <property type="protein sequence ID" value="PMC43572.1"/>
    <property type="molecule type" value="Genomic_DNA"/>
</dbReference>
<evidence type="ECO:0000313" key="2">
    <source>
        <dbReference type="EMBL" id="PMC43572.1"/>
    </source>
</evidence>
<accession>A0A2N6RZR2</accession>
<dbReference type="Proteomes" id="UP000235771">
    <property type="component" value="Unassembled WGS sequence"/>
</dbReference>
<evidence type="ECO:0000256" key="1">
    <source>
        <dbReference type="SAM" id="MobiDB-lite"/>
    </source>
</evidence>
<feature type="region of interest" description="Disordered" evidence="1">
    <location>
        <begin position="52"/>
        <end position="71"/>
    </location>
</feature>
<proteinExistence type="predicted"/>
<comment type="caution">
    <text evidence="2">The sequence shown here is derived from an EMBL/GenBank/DDBJ whole genome shotgun (WGS) entry which is preliminary data.</text>
</comment>
<sequence length="108" mass="11633">MSHTAAEHTAAGAEHTVAGRTEFENTAAADSKFVATEHTAVEHTVAEHTVAAHTAAAASADIDPADTDSADTEIDHIAADCTHQIADLHKIARFEKNFQHYKNYCSRY</sequence>
<feature type="compositionally biased region" description="Low complexity" evidence="1">
    <location>
        <begin position="1"/>
        <end position="19"/>
    </location>
</feature>